<dbReference type="GO" id="GO:0005525">
    <property type="term" value="F:GTP binding"/>
    <property type="evidence" value="ECO:0007669"/>
    <property type="project" value="UniProtKB-KW"/>
</dbReference>
<accession>A0A6J7F8I7</accession>
<dbReference type="AlphaFoldDB" id="A0A6J7F8I7"/>
<evidence type="ECO:0000256" key="3">
    <source>
        <dbReference type="SAM" id="MobiDB-lite"/>
    </source>
</evidence>
<feature type="domain" description="CP-type G" evidence="5">
    <location>
        <begin position="130"/>
        <end position="283"/>
    </location>
</feature>
<feature type="domain" description="EngC GTPase" evidence="4">
    <location>
        <begin position="139"/>
        <end position="281"/>
    </location>
</feature>
<feature type="region of interest" description="Disordered" evidence="3">
    <location>
        <begin position="19"/>
        <end position="49"/>
    </location>
</feature>
<keyword evidence="2" id="KW-0342">GTP-binding</keyword>
<evidence type="ECO:0000259" key="5">
    <source>
        <dbReference type="PROSITE" id="PS51721"/>
    </source>
</evidence>
<keyword evidence="1" id="KW-0547">Nucleotide-binding</keyword>
<proteinExistence type="predicted"/>
<dbReference type="InterPro" id="IPR030378">
    <property type="entry name" value="G_CP_dom"/>
</dbReference>
<evidence type="ECO:0000256" key="2">
    <source>
        <dbReference type="ARBA" id="ARBA00023134"/>
    </source>
</evidence>
<dbReference type="Gene3D" id="3.40.50.300">
    <property type="entry name" value="P-loop containing nucleotide triphosphate hydrolases"/>
    <property type="match status" value="1"/>
</dbReference>
<dbReference type="GO" id="GO:0003924">
    <property type="term" value="F:GTPase activity"/>
    <property type="evidence" value="ECO:0007669"/>
    <property type="project" value="InterPro"/>
</dbReference>
<dbReference type="PROSITE" id="PS51721">
    <property type="entry name" value="G_CP"/>
    <property type="match status" value="1"/>
</dbReference>
<dbReference type="InterPro" id="IPR027417">
    <property type="entry name" value="P-loop_NTPase"/>
</dbReference>
<dbReference type="EMBL" id="CAFBMC010000007">
    <property type="protein sequence ID" value="CAB4889705.1"/>
    <property type="molecule type" value="Genomic_DNA"/>
</dbReference>
<dbReference type="NCBIfam" id="TIGR00157">
    <property type="entry name" value="ribosome small subunit-dependent GTPase A"/>
    <property type="match status" value="1"/>
</dbReference>
<dbReference type="PANTHER" id="PTHR32120">
    <property type="entry name" value="SMALL RIBOSOMAL SUBUNIT BIOGENESIS GTPASE RSGA"/>
    <property type="match status" value="1"/>
</dbReference>
<dbReference type="SUPFAM" id="SSF52540">
    <property type="entry name" value="P-loop containing nucleoside triphosphate hydrolases"/>
    <property type="match status" value="1"/>
</dbReference>
<evidence type="ECO:0000256" key="1">
    <source>
        <dbReference type="ARBA" id="ARBA00022741"/>
    </source>
</evidence>
<protein>
    <submittedName>
        <fullName evidence="6">Unannotated protein</fullName>
    </submittedName>
</protein>
<dbReference type="InterPro" id="IPR004881">
    <property type="entry name" value="Ribosome_biogen_GTPase_RsgA"/>
</dbReference>
<dbReference type="Pfam" id="PF03193">
    <property type="entry name" value="RsgA_GTPase"/>
    <property type="match status" value="1"/>
</dbReference>
<organism evidence="6">
    <name type="scientific">freshwater metagenome</name>
    <dbReference type="NCBI Taxonomy" id="449393"/>
    <lineage>
        <taxon>unclassified sequences</taxon>
        <taxon>metagenomes</taxon>
        <taxon>ecological metagenomes</taxon>
    </lineage>
</organism>
<name>A0A6J7F8I7_9ZZZZ</name>
<reference evidence="6" key="1">
    <citation type="submission" date="2020-05" db="EMBL/GenBank/DDBJ databases">
        <authorList>
            <person name="Chiriac C."/>
            <person name="Salcher M."/>
            <person name="Ghai R."/>
            <person name="Kavagutti S V."/>
        </authorList>
    </citation>
    <scope>NUCLEOTIDE SEQUENCE</scope>
</reference>
<dbReference type="PROSITE" id="PS50936">
    <property type="entry name" value="ENGC_GTPASE"/>
    <property type="match status" value="1"/>
</dbReference>
<evidence type="ECO:0000313" key="6">
    <source>
        <dbReference type="EMBL" id="CAB4889705.1"/>
    </source>
</evidence>
<dbReference type="PANTHER" id="PTHR32120:SF11">
    <property type="entry name" value="SMALL RIBOSOMAL SUBUNIT BIOGENESIS GTPASE RSGA 1, MITOCHONDRIAL-RELATED"/>
    <property type="match status" value="1"/>
</dbReference>
<sequence>MGIFSFWIAHSVTSKKTHERWDEDDVRIRPGKTKSRPRTKERPAHTNAETGMVIAVDRGRFTVALNSDTDEVAMGKQIYSIKARELGRKGIVVGDLVDLIGSDTSGTDDLARIVRRQERTSTLRRTADDVDPVERIVVSNANQLAIVTATADPEPSFGLIDRALVAAFDEGIQPMLIITKTDLASADALLAMYGPLDLPVFTINNRVPPPDLLAALKNQITVVLGHSGVGKSTLVNAIVPGSIRSTGHVNVVTGKGRHTSTSAVALALPTGGWIIDTPGIRSFGLAHVRADQMIHAFPELEPGIEHCPRSCSHDEPECGLNEWIHTQPEQMRDRLLSLRRLLAQPTQVRPEDAFPNEQPPQT</sequence>
<gene>
    <name evidence="6" type="ORF">UFOPK3495_00258</name>
</gene>
<evidence type="ECO:0000259" key="4">
    <source>
        <dbReference type="PROSITE" id="PS50936"/>
    </source>
</evidence>
<dbReference type="InterPro" id="IPR010914">
    <property type="entry name" value="RsgA_GTPase_dom"/>
</dbReference>
<dbReference type="CDD" id="cd01854">
    <property type="entry name" value="YjeQ_EngC"/>
    <property type="match status" value="1"/>
</dbReference>